<organism evidence="2">
    <name type="scientific">Hexamita inflata</name>
    <dbReference type="NCBI Taxonomy" id="28002"/>
    <lineage>
        <taxon>Eukaryota</taxon>
        <taxon>Metamonada</taxon>
        <taxon>Diplomonadida</taxon>
        <taxon>Hexamitidae</taxon>
        <taxon>Hexamitinae</taxon>
        <taxon>Hexamita</taxon>
    </lineage>
</organism>
<reference evidence="3 4" key="2">
    <citation type="submission" date="2024-07" db="EMBL/GenBank/DDBJ databases">
        <authorList>
            <person name="Akdeniz Z."/>
        </authorList>
    </citation>
    <scope>NUCLEOTIDE SEQUENCE [LARGE SCALE GENOMIC DNA]</scope>
</reference>
<comment type="caution">
    <text evidence="2">The sequence shown here is derived from an EMBL/GenBank/DDBJ whole genome shotgun (WGS) entry which is preliminary data.</text>
</comment>
<reference evidence="2" key="1">
    <citation type="submission" date="2023-06" db="EMBL/GenBank/DDBJ databases">
        <authorList>
            <person name="Kurt Z."/>
        </authorList>
    </citation>
    <scope>NUCLEOTIDE SEQUENCE</scope>
</reference>
<dbReference type="EMBL" id="CATOUU010000377">
    <property type="protein sequence ID" value="CAI9926862.1"/>
    <property type="molecule type" value="Genomic_DNA"/>
</dbReference>
<dbReference type="EMBL" id="CAXDID020000436">
    <property type="protein sequence ID" value="CAL6091510.1"/>
    <property type="molecule type" value="Genomic_DNA"/>
</dbReference>
<keyword evidence="4" id="KW-1185">Reference proteome</keyword>
<feature type="region of interest" description="Disordered" evidence="1">
    <location>
        <begin position="115"/>
        <end position="138"/>
    </location>
</feature>
<evidence type="ECO:0000313" key="3">
    <source>
        <dbReference type="EMBL" id="CAL6091510.1"/>
    </source>
</evidence>
<sequence length="324" mass="37021">MITLTQVQDFRRGQTCVITFQIEAQQTPQEFQFLFQIIGTQQQQNPNQQQIQQQVSFQYLQQFIQQQKLQVSFVSQLYGSRKMRLEQKFTRLNFLVKIPSDPSIFEFYVGCESPAPRPQSHQQQQTAHSALNPPLSASFSKQQSQGARKVFKLPLPLPDLQSLSSARSASTGFTQTNFGFVSPRILISGIGTLRLQNGYLLSQTLSDLVLECEEPKFEPKFLKTKKEPANFKKLVSKNAGKEKFEQQFKVFKAKSETFQEGAGETIVLQLMNQNKVLFENKFPVAQRIETQIGVPSCYQDNTIDLVISKGDQRFTQKMTVVEDQ</sequence>
<gene>
    <name evidence="2" type="ORF">HINF_LOCUS14507</name>
    <name evidence="3" type="ORF">HINF_LOCUS65821</name>
</gene>
<name>A0AA86TTX9_9EUKA</name>
<protein>
    <submittedName>
        <fullName evidence="3">Hypothetical_protein</fullName>
    </submittedName>
</protein>
<accession>A0AA86TTX9</accession>
<proteinExistence type="predicted"/>
<feature type="compositionally biased region" description="Low complexity" evidence="1">
    <location>
        <begin position="118"/>
        <end position="130"/>
    </location>
</feature>
<dbReference type="Proteomes" id="UP001642409">
    <property type="component" value="Unassembled WGS sequence"/>
</dbReference>
<dbReference type="AlphaFoldDB" id="A0AA86TTX9"/>
<evidence type="ECO:0000256" key="1">
    <source>
        <dbReference type="SAM" id="MobiDB-lite"/>
    </source>
</evidence>
<evidence type="ECO:0000313" key="2">
    <source>
        <dbReference type="EMBL" id="CAI9926862.1"/>
    </source>
</evidence>
<evidence type="ECO:0000313" key="4">
    <source>
        <dbReference type="Proteomes" id="UP001642409"/>
    </source>
</evidence>